<keyword evidence="4" id="KW-1185">Reference proteome</keyword>
<dbReference type="InterPro" id="IPR058245">
    <property type="entry name" value="NreC/VraR/RcsB-like_REC"/>
</dbReference>
<dbReference type="InterPro" id="IPR001789">
    <property type="entry name" value="Sig_transdc_resp-reg_receiver"/>
</dbReference>
<dbReference type="PROSITE" id="PS50110">
    <property type="entry name" value="RESPONSE_REGULATORY"/>
    <property type="match status" value="1"/>
</dbReference>
<dbReference type="PANTHER" id="PTHR45566:SF1">
    <property type="entry name" value="HTH-TYPE TRANSCRIPTIONAL REGULATOR YHJB-RELATED"/>
    <property type="match status" value="1"/>
</dbReference>
<accession>A0A8J2XTE7</accession>
<evidence type="ECO:0000313" key="4">
    <source>
        <dbReference type="Proteomes" id="UP000607559"/>
    </source>
</evidence>
<sequence>MKKNLVILLVDDCPEIIDRIITLLESECAHLSISAANCFREAIEALTVVTPHLVFLDINLPDRSGIDLLVHIRRSDTRMKIAILTNNSPADYLDICMNLGADFFLDKSSDMERIPTITEEIRRKI</sequence>
<dbReference type="CDD" id="cd17535">
    <property type="entry name" value="REC_NarL-like"/>
    <property type="match status" value="1"/>
</dbReference>
<reference evidence="3" key="2">
    <citation type="submission" date="2020-09" db="EMBL/GenBank/DDBJ databases">
        <authorList>
            <person name="Sun Q."/>
            <person name="Zhou Y."/>
        </authorList>
    </citation>
    <scope>NUCLEOTIDE SEQUENCE</scope>
    <source>
        <strain evidence="3">CGMCC 1.15448</strain>
    </source>
</reference>
<dbReference type="GO" id="GO:0000160">
    <property type="term" value="P:phosphorelay signal transduction system"/>
    <property type="evidence" value="ECO:0007669"/>
    <property type="project" value="InterPro"/>
</dbReference>
<dbReference type="InterPro" id="IPR011006">
    <property type="entry name" value="CheY-like_superfamily"/>
</dbReference>
<proteinExistence type="predicted"/>
<dbReference type="Proteomes" id="UP000607559">
    <property type="component" value="Unassembled WGS sequence"/>
</dbReference>
<organism evidence="3 4">
    <name type="scientific">Puia dinghuensis</name>
    <dbReference type="NCBI Taxonomy" id="1792502"/>
    <lineage>
        <taxon>Bacteria</taxon>
        <taxon>Pseudomonadati</taxon>
        <taxon>Bacteroidota</taxon>
        <taxon>Chitinophagia</taxon>
        <taxon>Chitinophagales</taxon>
        <taxon>Chitinophagaceae</taxon>
        <taxon>Puia</taxon>
    </lineage>
</organism>
<feature type="domain" description="Response regulatory" evidence="2">
    <location>
        <begin position="6"/>
        <end position="122"/>
    </location>
</feature>
<dbReference type="PANTHER" id="PTHR45566">
    <property type="entry name" value="HTH-TYPE TRANSCRIPTIONAL REGULATOR YHJB-RELATED"/>
    <property type="match status" value="1"/>
</dbReference>
<reference evidence="3" key="1">
    <citation type="journal article" date="2014" name="Int. J. Syst. Evol. Microbiol.">
        <title>Complete genome sequence of Corynebacterium casei LMG S-19264T (=DSM 44701T), isolated from a smear-ripened cheese.</title>
        <authorList>
            <consortium name="US DOE Joint Genome Institute (JGI-PGF)"/>
            <person name="Walter F."/>
            <person name="Albersmeier A."/>
            <person name="Kalinowski J."/>
            <person name="Ruckert C."/>
        </authorList>
    </citation>
    <scope>NUCLEOTIDE SEQUENCE</scope>
    <source>
        <strain evidence="3">CGMCC 1.15448</strain>
    </source>
</reference>
<evidence type="ECO:0000259" key="2">
    <source>
        <dbReference type="PROSITE" id="PS50110"/>
    </source>
</evidence>
<keyword evidence="1" id="KW-0597">Phosphoprotein</keyword>
<name>A0A8J2XTE7_9BACT</name>
<dbReference type="Pfam" id="PF00072">
    <property type="entry name" value="Response_reg"/>
    <property type="match status" value="1"/>
</dbReference>
<dbReference type="EMBL" id="BMJC01000003">
    <property type="protein sequence ID" value="GGB03425.1"/>
    <property type="molecule type" value="Genomic_DNA"/>
</dbReference>
<dbReference type="RefSeq" id="WP_188932738.1">
    <property type="nucleotide sequence ID" value="NZ_BMJC01000003.1"/>
</dbReference>
<gene>
    <name evidence="3" type="ORF">GCM10011511_28400</name>
</gene>
<protein>
    <recommendedName>
        <fullName evidence="2">Response regulatory domain-containing protein</fullName>
    </recommendedName>
</protein>
<dbReference type="SMART" id="SM00448">
    <property type="entry name" value="REC"/>
    <property type="match status" value="1"/>
</dbReference>
<dbReference type="Gene3D" id="3.40.50.2300">
    <property type="match status" value="1"/>
</dbReference>
<dbReference type="InterPro" id="IPR051015">
    <property type="entry name" value="EvgA-like"/>
</dbReference>
<comment type="caution">
    <text evidence="3">The sequence shown here is derived from an EMBL/GenBank/DDBJ whole genome shotgun (WGS) entry which is preliminary data.</text>
</comment>
<dbReference type="SUPFAM" id="SSF52172">
    <property type="entry name" value="CheY-like"/>
    <property type="match status" value="1"/>
</dbReference>
<dbReference type="AlphaFoldDB" id="A0A8J2XTE7"/>
<evidence type="ECO:0000256" key="1">
    <source>
        <dbReference type="PROSITE-ProRule" id="PRU00169"/>
    </source>
</evidence>
<evidence type="ECO:0000313" key="3">
    <source>
        <dbReference type="EMBL" id="GGB03425.1"/>
    </source>
</evidence>
<feature type="modified residue" description="4-aspartylphosphate" evidence="1">
    <location>
        <position position="57"/>
    </location>
</feature>